<evidence type="ECO:0000313" key="7">
    <source>
        <dbReference type="EMBL" id="AQS54680.1"/>
    </source>
</evidence>
<dbReference type="PANTHER" id="PTHR43027">
    <property type="entry name" value="DOXORUBICIN RESISTANCE ABC TRANSPORTER PERMEASE PROTEIN DRRC-RELATED"/>
    <property type="match status" value="1"/>
</dbReference>
<feature type="transmembrane region" description="Helical" evidence="5">
    <location>
        <begin position="248"/>
        <end position="270"/>
    </location>
</feature>
<dbReference type="Gene3D" id="3.40.1710.10">
    <property type="entry name" value="abc type-2 transporter like domain"/>
    <property type="match status" value="1"/>
</dbReference>
<evidence type="ECO:0000256" key="4">
    <source>
        <dbReference type="ARBA" id="ARBA00023136"/>
    </source>
</evidence>
<evidence type="ECO:0000259" key="6">
    <source>
        <dbReference type="PROSITE" id="PS51012"/>
    </source>
</evidence>
<proteinExistence type="predicted"/>
<dbReference type="PROSITE" id="PS51012">
    <property type="entry name" value="ABC_TM2"/>
    <property type="match status" value="1"/>
</dbReference>
<dbReference type="RefSeq" id="WP_077718501.1">
    <property type="nucleotide sequence ID" value="NZ_CP019699.1"/>
</dbReference>
<dbReference type="InterPro" id="IPR013525">
    <property type="entry name" value="ABC2_TM"/>
</dbReference>
<feature type="transmembrane region" description="Helical" evidence="5">
    <location>
        <begin position="21"/>
        <end position="40"/>
    </location>
</feature>
<evidence type="ECO:0000313" key="8">
    <source>
        <dbReference type="Proteomes" id="UP000188603"/>
    </source>
</evidence>
<evidence type="ECO:0000256" key="3">
    <source>
        <dbReference type="ARBA" id="ARBA00022989"/>
    </source>
</evidence>
<feature type="transmembrane region" description="Helical" evidence="5">
    <location>
        <begin position="222"/>
        <end position="242"/>
    </location>
</feature>
<feature type="transmembrane region" description="Helical" evidence="5">
    <location>
        <begin position="169"/>
        <end position="194"/>
    </location>
</feature>
<organism evidence="7 8">
    <name type="scientific">Novibacillus thermophilus</name>
    <dbReference type="NCBI Taxonomy" id="1471761"/>
    <lineage>
        <taxon>Bacteria</taxon>
        <taxon>Bacillati</taxon>
        <taxon>Bacillota</taxon>
        <taxon>Bacilli</taxon>
        <taxon>Bacillales</taxon>
        <taxon>Thermoactinomycetaceae</taxon>
        <taxon>Novibacillus</taxon>
    </lineage>
</organism>
<evidence type="ECO:0000256" key="1">
    <source>
        <dbReference type="ARBA" id="ARBA00004141"/>
    </source>
</evidence>
<keyword evidence="8" id="KW-1185">Reference proteome</keyword>
<keyword evidence="4 5" id="KW-0472">Membrane</keyword>
<name>A0A1U9K3S7_9BACL</name>
<dbReference type="AlphaFoldDB" id="A0A1U9K3S7"/>
<feature type="transmembrane region" description="Helical" evidence="5">
    <location>
        <begin position="306"/>
        <end position="324"/>
    </location>
</feature>
<protein>
    <submittedName>
        <fullName evidence="7">ABC transporter permease</fullName>
    </submittedName>
</protein>
<dbReference type="STRING" id="1471761.B0W44_01670"/>
<sequence length="365" mass="40603">MKGFWQLTLTQVRLYVRNRQALFWSFFFPVFMMMLLGGVLGDGNGFSLSLTVADDDQSRESRSFLAELSELEGIEVRQVDRAGGMTALEQGDADMLLVIPSGFGEKVEHGTGVSMKLYHDKENPQVAEIGKTLVHQFIDRWNKQLTEFTPLISVEDVSVQSVDISYTDFLVPGILALLIMNNSLNGVTATISSWRERGILRRLQGTPLRSATFVASQIAARFLFNSAQIVLVLLVALFVFGVRNNGSWLLLMAYVILGTFTFMAIGFIIASVAKNPESASPLAGLLSFFMMFLGGIFFPIRDLPVWLAPLIHVLPISYLAEALRGIMNASAGWTDLWREGLVLLGWLIGSFVVSAWTFKWEEERG</sequence>
<reference evidence="7 8" key="1">
    <citation type="journal article" date="2015" name="Int. J. Syst. Evol. Microbiol.">
        <title>Novibacillus thermophilus gen. nov., sp. nov., a Gram-staining-negative and moderately thermophilic member of the family Thermoactinomycetaceae.</title>
        <authorList>
            <person name="Yang G."/>
            <person name="Chen J."/>
            <person name="Zhou S."/>
        </authorList>
    </citation>
    <scope>NUCLEOTIDE SEQUENCE [LARGE SCALE GENOMIC DNA]</scope>
    <source>
        <strain evidence="7 8">SG-1</strain>
    </source>
</reference>
<dbReference type="Proteomes" id="UP000188603">
    <property type="component" value="Chromosome"/>
</dbReference>
<dbReference type="InterPro" id="IPR047817">
    <property type="entry name" value="ABC2_TM_bact-type"/>
</dbReference>
<dbReference type="GO" id="GO:0016020">
    <property type="term" value="C:membrane"/>
    <property type="evidence" value="ECO:0007669"/>
    <property type="project" value="UniProtKB-SubCell"/>
</dbReference>
<dbReference type="PANTHER" id="PTHR43027:SF2">
    <property type="entry name" value="TRANSPORT PERMEASE PROTEIN"/>
    <property type="match status" value="1"/>
</dbReference>
<dbReference type="InterPro" id="IPR052902">
    <property type="entry name" value="ABC-2_transporter"/>
</dbReference>
<gene>
    <name evidence="7" type="ORF">B0W44_01670</name>
</gene>
<feature type="transmembrane region" description="Helical" evidence="5">
    <location>
        <begin position="336"/>
        <end position="358"/>
    </location>
</feature>
<evidence type="ECO:0000256" key="2">
    <source>
        <dbReference type="ARBA" id="ARBA00022692"/>
    </source>
</evidence>
<keyword evidence="2 5" id="KW-0812">Transmembrane</keyword>
<accession>A0A1U9K3S7</accession>
<keyword evidence="3 5" id="KW-1133">Transmembrane helix</keyword>
<comment type="subcellular location">
    <subcellularLocation>
        <location evidence="1">Membrane</location>
        <topology evidence="1">Multi-pass membrane protein</topology>
    </subcellularLocation>
</comment>
<dbReference type="EMBL" id="CP019699">
    <property type="protein sequence ID" value="AQS54680.1"/>
    <property type="molecule type" value="Genomic_DNA"/>
</dbReference>
<evidence type="ECO:0000256" key="5">
    <source>
        <dbReference type="SAM" id="Phobius"/>
    </source>
</evidence>
<dbReference type="GO" id="GO:0140359">
    <property type="term" value="F:ABC-type transporter activity"/>
    <property type="evidence" value="ECO:0007669"/>
    <property type="project" value="InterPro"/>
</dbReference>
<feature type="transmembrane region" description="Helical" evidence="5">
    <location>
        <begin position="282"/>
        <end position="300"/>
    </location>
</feature>
<dbReference type="KEGG" id="ntr:B0W44_01670"/>
<feature type="domain" description="ABC transmembrane type-2" evidence="6">
    <location>
        <begin position="131"/>
        <end position="361"/>
    </location>
</feature>
<dbReference type="Pfam" id="PF12698">
    <property type="entry name" value="ABC2_membrane_3"/>
    <property type="match status" value="1"/>
</dbReference>